<evidence type="ECO:0000313" key="3">
    <source>
        <dbReference type="Proteomes" id="UP000001798"/>
    </source>
</evidence>
<dbReference type="InterPro" id="IPR010730">
    <property type="entry name" value="HET"/>
</dbReference>
<dbReference type="OrthoDB" id="3553147at2759"/>
<evidence type="ECO:0000259" key="1">
    <source>
        <dbReference type="Pfam" id="PF06985"/>
    </source>
</evidence>
<dbReference type="InterPro" id="IPR052895">
    <property type="entry name" value="HetReg/Transcr_Mod"/>
</dbReference>
<keyword evidence="3" id="KW-1185">Reference proteome</keyword>
<gene>
    <name evidence="2" type="ORF">BCIN_12g05270</name>
</gene>
<proteinExistence type="predicted"/>
<reference evidence="2 3" key="2">
    <citation type="journal article" date="2012" name="Eukaryot. Cell">
        <title>Genome update of Botrytis cinerea strains B05.10 and T4.</title>
        <authorList>
            <person name="Staats M."/>
            <person name="van Kan J.A."/>
        </authorList>
    </citation>
    <scope>NUCLEOTIDE SEQUENCE [LARGE SCALE GENOMIC DNA]</scope>
    <source>
        <strain evidence="2 3">B05.10</strain>
    </source>
</reference>
<dbReference type="PANTHER" id="PTHR24148">
    <property type="entry name" value="ANKYRIN REPEAT DOMAIN-CONTAINING PROTEIN 39 HOMOLOG-RELATED"/>
    <property type="match status" value="1"/>
</dbReference>
<dbReference type="OMA" id="RYITTHY"/>
<dbReference type="EMBL" id="CP009816">
    <property type="protein sequence ID" value="ATZ55985.1"/>
    <property type="molecule type" value="Genomic_DNA"/>
</dbReference>
<reference evidence="2 3" key="1">
    <citation type="journal article" date="2011" name="PLoS Genet.">
        <title>Genomic analysis of the necrotrophic fungal pathogens Sclerotinia sclerotiorum and Botrytis cinerea.</title>
        <authorList>
            <person name="Amselem J."/>
            <person name="Cuomo C.A."/>
            <person name="van Kan J.A."/>
            <person name="Viaud M."/>
            <person name="Benito E.P."/>
            <person name="Couloux A."/>
            <person name="Coutinho P.M."/>
            <person name="de Vries R.P."/>
            <person name="Dyer P.S."/>
            <person name="Fillinger S."/>
            <person name="Fournier E."/>
            <person name="Gout L."/>
            <person name="Hahn M."/>
            <person name="Kohn L."/>
            <person name="Lapalu N."/>
            <person name="Plummer K.M."/>
            <person name="Pradier J.M."/>
            <person name="Quevillon E."/>
            <person name="Sharon A."/>
            <person name="Simon A."/>
            <person name="ten Have A."/>
            <person name="Tudzynski B."/>
            <person name="Tudzynski P."/>
            <person name="Wincker P."/>
            <person name="Andrew M."/>
            <person name="Anthouard V."/>
            <person name="Beever R.E."/>
            <person name="Beffa R."/>
            <person name="Benoit I."/>
            <person name="Bouzid O."/>
            <person name="Brault B."/>
            <person name="Chen Z."/>
            <person name="Choquer M."/>
            <person name="Collemare J."/>
            <person name="Cotton P."/>
            <person name="Danchin E.G."/>
            <person name="Da Silva C."/>
            <person name="Gautier A."/>
            <person name="Giraud C."/>
            <person name="Giraud T."/>
            <person name="Gonzalez C."/>
            <person name="Grossetete S."/>
            <person name="Guldener U."/>
            <person name="Henrissat B."/>
            <person name="Howlett B.J."/>
            <person name="Kodira C."/>
            <person name="Kretschmer M."/>
            <person name="Lappartient A."/>
            <person name="Leroch M."/>
            <person name="Levis C."/>
            <person name="Mauceli E."/>
            <person name="Neuveglise C."/>
            <person name="Oeser B."/>
            <person name="Pearson M."/>
            <person name="Poulain J."/>
            <person name="Poussereau N."/>
            <person name="Quesneville H."/>
            <person name="Rascle C."/>
            <person name="Schumacher J."/>
            <person name="Segurens B."/>
            <person name="Sexton A."/>
            <person name="Silva E."/>
            <person name="Sirven C."/>
            <person name="Soanes D.M."/>
            <person name="Talbot N.J."/>
            <person name="Templeton M."/>
            <person name="Yandava C."/>
            <person name="Yarden O."/>
            <person name="Zeng Q."/>
            <person name="Rollins J.A."/>
            <person name="Lebrun M.H."/>
            <person name="Dickman M."/>
        </authorList>
    </citation>
    <scope>NUCLEOTIDE SEQUENCE [LARGE SCALE GENOMIC DNA]</scope>
    <source>
        <strain evidence="2 3">B05.10</strain>
    </source>
</reference>
<dbReference type="PANTHER" id="PTHR24148:SF82">
    <property type="entry name" value="HETEROKARYON INCOMPATIBILITY DOMAIN-CONTAINING PROTEIN"/>
    <property type="match status" value="1"/>
</dbReference>
<evidence type="ECO:0000313" key="2">
    <source>
        <dbReference type="EMBL" id="ATZ55985.1"/>
    </source>
</evidence>
<sequence>MTLYTPLDSDLCQIRRLVLQPAVNFDDPLHSHLDVISLESSPDFEALSYVWGSTTPAKTITLGDRLVTIGPNLDNALRNLRLLAAPRILWVDALCINQDDLDERASQVALMRRVYSDASTVLIWLGPEADGSEEAMRSVERFDKEYWQTYDFQAQFMEILFRPWFTRIWTVQEFVMAKHSVVDGRMKNPLFGCGNVCPVVAKLIISTKRNSI</sequence>
<dbReference type="AlphaFoldDB" id="A0A384JZI5"/>
<protein>
    <recommendedName>
        <fullName evidence="1">Heterokaryon incompatibility domain-containing protein</fullName>
    </recommendedName>
</protein>
<dbReference type="RefSeq" id="XP_001553843.1">
    <property type="nucleotide sequence ID" value="XM_001553793.2"/>
</dbReference>
<reference evidence="2 3" key="3">
    <citation type="journal article" date="2017" name="Mol. Plant Pathol.">
        <title>A gapless genome sequence of the fungus Botrytis cinerea.</title>
        <authorList>
            <person name="Van Kan J.A."/>
            <person name="Stassen J.H."/>
            <person name="Mosbach A."/>
            <person name="Van Der Lee T.A."/>
            <person name="Faino L."/>
            <person name="Farmer A.D."/>
            <person name="Papasotiriou D.G."/>
            <person name="Zhou S."/>
            <person name="Seidl M.F."/>
            <person name="Cottam E."/>
            <person name="Edel D."/>
            <person name="Hahn M."/>
            <person name="Schwartz D.C."/>
            <person name="Dietrich R.A."/>
            <person name="Widdison S."/>
            <person name="Scalliet G."/>
        </authorList>
    </citation>
    <scope>NUCLEOTIDE SEQUENCE [LARGE SCALE GENOMIC DNA]</scope>
    <source>
        <strain evidence="2 3">B05.10</strain>
    </source>
</reference>
<dbReference type="Proteomes" id="UP000001798">
    <property type="component" value="Chromosome 12"/>
</dbReference>
<organism evidence="2 3">
    <name type="scientific">Botryotinia fuckeliana (strain B05.10)</name>
    <name type="common">Noble rot fungus</name>
    <name type="synonym">Botrytis cinerea</name>
    <dbReference type="NCBI Taxonomy" id="332648"/>
    <lineage>
        <taxon>Eukaryota</taxon>
        <taxon>Fungi</taxon>
        <taxon>Dikarya</taxon>
        <taxon>Ascomycota</taxon>
        <taxon>Pezizomycotina</taxon>
        <taxon>Leotiomycetes</taxon>
        <taxon>Helotiales</taxon>
        <taxon>Sclerotiniaceae</taxon>
        <taxon>Botrytis</taxon>
    </lineage>
</organism>
<accession>A0A384JZI5</accession>
<feature type="domain" description="Heterokaryon incompatibility" evidence="1">
    <location>
        <begin position="44"/>
        <end position="173"/>
    </location>
</feature>
<dbReference type="KEGG" id="bfu:BCIN_12g05270"/>
<dbReference type="Pfam" id="PF06985">
    <property type="entry name" value="HET"/>
    <property type="match status" value="1"/>
</dbReference>
<name>A0A384JZI5_BOTFB</name>
<dbReference type="GeneID" id="5434381"/>
<dbReference type="VEuPathDB" id="FungiDB:Bcin12g05270"/>